<protein>
    <submittedName>
        <fullName evidence="3">DUF4468 domain-containing protein</fullName>
    </submittedName>
</protein>
<name>A0A501W5D4_9BACT</name>
<dbReference type="Pfam" id="PF14730">
    <property type="entry name" value="DUF4468"/>
    <property type="match status" value="1"/>
</dbReference>
<comment type="caution">
    <text evidence="3">The sequence shown here is derived from an EMBL/GenBank/DDBJ whole genome shotgun (WGS) entry which is preliminary data.</text>
</comment>
<organism evidence="3 4">
    <name type="scientific">Pontibacter mangrovi</name>
    <dbReference type="NCBI Taxonomy" id="2589816"/>
    <lineage>
        <taxon>Bacteria</taxon>
        <taxon>Pseudomonadati</taxon>
        <taxon>Bacteroidota</taxon>
        <taxon>Cytophagia</taxon>
        <taxon>Cytophagales</taxon>
        <taxon>Hymenobacteraceae</taxon>
        <taxon>Pontibacter</taxon>
    </lineage>
</organism>
<feature type="chain" id="PRO_5021209875" evidence="1">
    <location>
        <begin position="20"/>
        <end position="168"/>
    </location>
</feature>
<feature type="signal peptide" evidence="1">
    <location>
        <begin position="1"/>
        <end position="19"/>
    </location>
</feature>
<keyword evidence="1" id="KW-0732">Signal</keyword>
<dbReference type="OrthoDB" id="894059at2"/>
<gene>
    <name evidence="3" type="ORF">FJM65_10990</name>
</gene>
<dbReference type="Proteomes" id="UP000316727">
    <property type="component" value="Unassembled WGS sequence"/>
</dbReference>
<evidence type="ECO:0000259" key="2">
    <source>
        <dbReference type="Pfam" id="PF14730"/>
    </source>
</evidence>
<proteinExistence type="predicted"/>
<evidence type="ECO:0000313" key="4">
    <source>
        <dbReference type="Proteomes" id="UP000316727"/>
    </source>
</evidence>
<evidence type="ECO:0000313" key="3">
    <source>
        <dbReference type="EMBL" id="TPE43942.1"/>
    </source>
</evidence>
<keyword evidence="4" id="KW-1185">Reference proteome</keyword>
<evidence type="ECO:0000256" key="1">
    <source>
        <dbReference type="SAM" id="SignalP"/>
    </source>
</evidence>
<feature type="domain" description="DUF4468" evidence="2">
    <location>
        <begin position="41"/>
        <end position="116"/>
    </location>
</feature>
<dbReference type="RefSeq" id="WP_140621565.1">
    <property type="nucleotide sequence ID" value="NZ_VFRQ01000005.1"/>
</dbReference>
<dbReference type="Gene3D" id="3.30.530.80">
    <property type="match status" value="1"/>
</dbReference>
<dbReference type="EMBL" id="VFRQ01000005">
    <property type="protein sequence ID" value="TPE43942.1"/>
    <property type="molecule type" value="Genomic_DNA"/>
</dbReference>
<sequence>MKTTLLTIAFAIATLIVSAQSIELDATTGKYQVQAVEELSSNLSKDELFTKAKQWIALNYKSANDVIQLADQENGKIICRGNFSTNLFMKKGWIEHTMILDFKDGKMRYTFTDFVYTSPGSGDYPFESKWAKGYRTKAHAETEANVKGSVASLKDYLAGTAAASDNDW</sequence>
<accession>A0A501W5D4</accession>
<dbReference type="InterPro" id="IPR027823">
    <property type="entry name" value="DUF4468"/>
</dbReference>
<reference evidence="3 4" key="1">
    <citation type="submission" date="2019-06" db="EMBL/GenBank/DDBJ databases">
        <title>A novel bacterium of genus Pontibacter, isolated from marine sediment.</title>
        <authorList>
            <person name="Huang H."/>
            <person name="Mo K."/>
            <person name="Hu Y."/>
        </authorList>
    </citation>
    <scope>NUCLEOTIDE SEQUENCE [LARGE SCALE GENOMIC DNA]</scope>
    <source>
        <strain evidence="3 4">HB172049</strain>
    </source>
</reference>
<dbReference type="AlphaFoldDB" id="A0A501W5D4"/>